<accession>J7IRA4</accession>
<sequence>PYPTSQGTRTARRNRRRRWRGRQRQVESLATRILESCLGGPPQPHPLELPDLSTLRLEPLDGTAISDPSSESNKSMDISSGEAATTSASAPGQ</sequence>
<dbReference type="GO" id="GO:0003700">
    <property type="term" value="F:DNA-binding transcription factor activity"/>
    <property type="evidence" value="ECO:0007669"/>
    <property type="project" value="InterPro"/>
</dbReference>
<dbReference type="GO" id="GO:0051028">
    <property type="term" value="P:mRNA transport"/>
    <property type="evidence" value="ECO:0007669"/>
    <property type="project" value="UniProtKB-KW"/>
</dbReference>
<dbReference type="Pfam" id="PF00424">
    <property type="entry name" value="REV"/>
    <property type="match status" value="1"/>
</dbReference>
<comment type="function">
    <text evidence="8">Escorts unspliced or incompletely spliced viral pre-mRNAs (late transcripts) out of the nucleus of infected cells. These pre-mRNAs carry a recognition sequence called Rev responsive element (RRE) located in the env gene, that is not present in fully spliced viral mRNAs (early transcripts). This function is essential since most viral proteins are translated from unspliced or partially spliced pre-mRNAs which cannot exit the nucleus by the pathway used by fully processed cellular mRNAs.</text>
</comment>
<evidence type="ECO:0000256" key="5">
    <source>
        <dbReference type="ARBA" id="ARBA00022884"/>
    </source>
</evidence>
<dbReference type="GO" id="GO:0003723">
    <property type="term" value="F:RNA binding"/>
    <property type="evidence" value="ECO:0007669"/>
    <property type="project" value="UniProtKB-KW"/>
</dbReference>
<gene>
    <name evidence="8 10" type="primary">rev</name>
</gene>
<dbReference type="Gene3D" id="6.10.140.630">
    <property type="match status" value="1"/>
</dbReference>
<keyword evidence="4 8" id="KW-0509">mRNA transport</keyword>
<evidence type="ECO:0000256" key="7">
    <source>
        <dbReference type="ARBA" id="ARBA00031496"/>
    </source>
</evidence>
<dbReference type="InterPro" id="IPR000625">
    <property type="entry name" value="REV_protein"/>
</dbReference>
<keyword evidence="3 8" id="KW-1048">Host nucleus</keyword>
<organismHost>
    <name type="scientific">Pan troglodytes</name>
    <name type="common">Chimpanzee</name>
    <dbReference type="NCBI Taxonomy" id="9598"/>
</organismHost>
<feature type="region of interest" description="Disordered" evidence="9">
    <location>
        <begin position="1"/>
        <end position="93"/>
    </location>
</feature>
<name>J7IRA4_SIV</name>
<evidence type="ECO:0000256" key="4">
    <source>
        <dbReference type="ARBA" id="ARBA00022816"/>
    </source>
</evidence>
<evidence type="ECO:0000256" key="2">
    <source>
        <dbReference type="ARBA" id="ARBA00022448"/>
    </source>
</evidence>
<proteinExistence type="predicted"/>
<feature type="compositionally biased region" description="Polar residues" evidence="9">
    <location>
        <begin position="66"/>
        <end position="78"/>
    </location>
</feature>
<dbReference type="GO" id="GO:0030430">
    <property type="term" value="C:host cell cytoplasm"/>
    <property type="evidence" value="ECO:0007669"/>
    <property type="project" value="UniProtKB-SubCell"/>
</dbReference>
<feature type="non-terminal residue" evidence="10">
    <location>
        <position position="1"/>
    </location>
</feature>
<evidence type="ECO:0000256" key="6">
    <source>
        <dbReference type="ARBA" id="ARBA00023200"/>
    </source>
</evidence>
<evidence type="ECO:0000256" key="3">
    <source>
        <dbReference type="ARBA" id="ARBA00022562"/>
    </source>
</evidence>
<comment type="subcellular location">
    <subcellularLocation>
        <location evidence="8">Host cytoplasm</location>
    </subcellularLocation>
    <subcellularLocation>
        <location evidence="8">Host nucleus</location>
        <location evidence="8">Host nucleolus</location>
    </subcellularLocation>
</comment>
<comment type="subunit">
    <text evidence="8">Homomultimer; when bound to the RRE. Multimeric assembly is essential for activity.</text>
</comment>
<evidence type="ECO:0000256" key="1">
    <source>
        <dbReference type="ARBA" id="ARBA00020269"/>
    </source>
</evidence>
<evidence type="ECO:0000256" key="8">
    <source>
        <dbReference type="RuleBase" id="RU364044"/>
    </source>
</evidence>
<keyword evidence="2 8" id="KW-0813">Transport</keyword>
<keyword evidence="5 8" id="KW-0694">RNA-binding</keyword>
<organism evidence="10">
    <name type="scientific">Simian immunodeficiency virus</name>
    <name type="common">SIV</name>
    <dbReference type="NCBI Taxonomy" id="11723"/>
    <lineage>
        <taxon>Viruses</taxon>
        <taxon>Riboviria</taxon>
        <taxon>Pararnavirae</taxon>
        <taxon>Artverviricota</taxon>
        <taxon>Revtraviricetes</taxon>
        <taxon>Ortervirales</taxon>
        <taxon>Retroviridae</taxon>
        <taxon>Orthoretrovirinae</taxon>
        <taxon>Lentivirus</taxon>
        <taxon>Lentivirus simimdef</taxon>
    </lineage>
</organism>
<protein>
    <recommendedName>
        <fullName evidence="1 8">Protein Rev</fullName>
    </recommendedName>
    <alternativeName>
        <fullName evidence="7 8">Regulator of expression of viral proteins</fullName>
    </alternativeName>
</protein>
<reference evidence="10" key="1">
    <citation type="journal article" date="2012" name="J. Virol.">
        <title>Eastern chimpanzees, but not bonobos, represent a simian immunodeficiency virus reservoir.</title>
        <authorList>
            <person name="Li Y."/>
            <person name="Ndjango J.B."/>
            <person name="Learn G.H."/>
            <person name="Ramirez M.A."/>
            <person name="Keele B.F."/>
            <person name="Bibollet-Ruche F."/>
            <person name="Liu W."/>
            <person name="Easlick J.L."/>
            <person name="Decker J.M."/>
            <person name="Rudicell R.S."/>
            <person name="Inogwabini B.I."/>
            <person name="Ahuka-Mundeke S."/>
            <person name="Leendertz F.H."/>
            <person name="Reynolds V."/>
            <person name="Muller M.N."/>
            <person name="Chancellor R.L."/>
            <person name="Rundus A.S."/>
            <person name="Simmons N."/>
            <person name="Worobey M."/>
            <person name="Shaw G.M."/>
            <person name="Peeters M."/>
            <person name="Sharp P.M."/>
            <person name="Hahn B.H."/>
        </authorList>
    </citation>
    <scope>NUCLEOTIDE SEQUENCE</scope>
    <source>
        <strain evidence="10">OP3378</strain>
    </source>
</reference>
<keyword evidence="6 8" id="KW-1035">Host cytoplasm</keyword>
<dbReference type="EMBL" id="JX178449">
    <property type="protein sequence ID" value="AFQ41112.1"/>
    <property type="molecule type" value="Genomic_RNA"/>
</dbReference>
<evidence type="ECO:0000313" key="10">
    <source>
        <dbReference type="EMBL" id="AFQ41112.1"/>
    </source>
</evidence>
<feature type="compositionally biased region" description="Low complexity" evidence="9">
    <location>
        <begin position="79"/>
        <end position="93"/>
    </location>
</feature>
<organismHost>
    <name type="scientific">Cercopithecidae</name>
    <name type="common">Old World monkeys</name>
    <dbReference type="NCBI Taxonomy" id="9527"/>
</organismHost>
<evidence type="ECO:0000256" key="9">
    <source>
        <dbReference type="SAM" id="MobiDB-lite"/>
    </source>
</evidence>
<feature type="compositionally biased region" description="Basic residues" evidence="9">
    <location>
        <begin position="10"/>
        <end position="23"/>
    </location>
</feature>
<dbReference type="GO" id="GO:0044196">
    <property type="term" value="C:host cell nucleolus"/>
    <property type="evidence" value="ECO:0007669"/>
    <property type="project" value="UniProtKB-SubCell"/>
</dbReference>